<feature type="transmembrane region" description="Helical" evidence="1">
    <location>
        <begin position="151"/>
        <end position="173"/>
    </location>
</feature>
<name>A0A8S1F7Z2_9PELO</name>
<dbReference type="Proteomes" id="UP000494206">
    <property type="component" value="Unassembled WGS sequence"/>
</dbReference>
<comment type="caution">
    <text evidence="2">The sequence shown here is derived from an EMBL/GenBank/DDBJ whole genome shotgun (WGS) entry which is preliminary data.</text>
</comment>
<dbReference type="EMBL" id="CADEPM010000009">
    <property type="protein sequence ID" value="CAB3409942.1"/>
    <property type="molecule type" value="Genomic_DNA"/>
</dbReference>
<evidence type="ECO:0000256" key="1">
    <source>
        <dbReference type="SAM" id="Phobius"/>
    </source>
</evidence>
<feature type="transmembrane region" description="Helical" evidence="1">
    <location>
        <begin position="179"/>
        <end position="198"/>
    </location>
</feature>
<feature type="transmembrane region" description="Helical" evidence="1">
    <location>
        <begin position="382"/>
        <end position="405"/>
    </location>
</feature>
<feature type="transmembrane region" description="Helical" evidence="1">
    <location>
        <begin position="320"/>
        <end position="337"/>
    </location>
</feature>
<sequence length="549" mass="62141">MKIKGAKSKSDNIDDEIGIIRKEVPTVIVAEIVRKRLKEKPREIDDLWAVFGKTNIYFGLNIFLNAIVFAIFSQFASTHRLMRYNPAEFTYVHCDGKVEKFEFTTAISHDGQVILRNGKMSMESTDLLKAMSDFFAIFLLLFCSRFKASKVLLTLGMLLVLVFVFSRASFIVFTDRASFMLLHILANAISIMALQLALEAAPPQYRVMSITIVYLMAYCLDITQLIIFVTRRSEEKIYAAIMLLIVFVLAAYSKGAPFQFIRSVVSRDIDAISEVIKKYGIESKTKFLDADAVVDDILYLGYFPVGFVDAVSHLIQITPFMIKLFTLVSALFLNNVTKHFKEGWRRGVCSPGVVEMHFIELFCSSIAAVIFIIMINSLGRRVTIILSLLASFCTFVFLKTIPLMYFSTCWNSERPSDEGSITATFLYSMWTMSRTITEISLILVTFEHIPAIYRSYIFPATMCTDVFAHLATTSFYNLETITVQELCVSGAGVLFIALIIVIIFIDDSEFSAMSAAEYACYDLPWKQLDGTWVTHQTLIDKANLEKKNV</sequence>
<keyword evidence="1" id="KW-1133">Transmembrane helix</keyword>
<reference evidence="2 3" key="1">
    <citation type="submission" date="2020-04" db="EMBL/GenBank/DDBJ databases">
        <authorList>
            <person name="Laetsch R D."/>
            <person name="Stevens L."/>
            <person name="Kumar S."/>
            <person name="Blaxter L. M."/>
        </authorList>
    </citation>
    <scope>NUCLEOTIDE SEQUENCE [LARGE SCALE GENOMIC DNA]</scope>
</reference>
<keyword evidence="1" id="KW-0472">Membrane</keyword>
<keyword evidence="3" id="KW-1185">Reference proteome</keyword>
<organism evidence="2 3">
    <name type="scientific">Caenorhabditis bovis</name>
    <dbReference type="NCBI Taxonomy" id="2654633"/>
    <lineage>
        <taxon>Eukaryota</taxon>
        <taxon>Metazoa</taxon>
        <taxon>Ecdysozoa</taxon>
        <taxon>Nematoda</taxon>
        <taxon>Chromadorea</taxon>
        <taxon>Rhabditida</taxon>
        <taxon>Rhabditina</taxon>
        <taxon>Rhabditomorpha</taxon>
        <taxon>Rhabditoidea</taxon>
        <taxon>Rhabditidae</taxon>
        <taxon>Peloderinae</taxon>
        <taxon>Caenorhabditis</taxon>
    </lineage>
</organism>
<dbReference type="AlphaFoldDB" id="A0A8S1F7Z2"/>
<protein>
    <submittedName>
        <fullName evidence="2">Uncharacterized protein</fullName>
    </submittedName>
</protein>
<feature type="transmembrane region" description="Helical" evidence="1">
    <location>
        <begin position="357"/>
        <end position="375"/>
    </location>
</feature>
<feature type="transmembrane region" description="Helical" evidence="1">
    <location>
        <begin position="210"/>
        <end position="230"/>
    </location>
</feature>
<feature type="transmembrane region" description="Helical" evidence="1">
    <location>
        <begin position="236"/>
        <end position="253"/>
    </location>
</feature>
<accession>A0A8S1F7Z2</accession>
<evidence type="ECO:0000313" key="2">
    <source>
        <dbReference type="EMBL" id="CAB3409942.1"/>
    </source>
</evidence>
<feature type="transmembrane region" description="Helical" evidence="1">
    <location>
        <begin position="56"/>
        <end position="76"/>
    </location>
</feature>
<proteinExistence type="predicted"/>
<feature type="transmembrane region" description="Helical" evidence="1">
    <location>
        <begin position="488"/>
        <end position="505"/>
    </location>
</feature>
<keyword evidence="1" id="KW-0812">Transmembrane</keyword>
<evidence type="ECO:0000313" key="3">
    <source>
        <dbReference type="Proteomes" id="UP000494206"/>
    </source>
</evidence>
<gene>
    <name evidence="2" type="ORF">CBOVIS_LOCUS11530</name>
</gene>